<sequence>MDPGKPSCNEAPHILEIKMLASKPPQDSPHHPYPAPRRTANRTAGSVRLLQLSDPHLFAQPAGQLLGITTRFSFEAVLEWALAGPDKPDALVLTGDLVHDDSPDGYRYLRRILDQTGLPYDCLAGNHDRRDLMDACLGSTSVEPVVSRRLGAWHLIFLDSANPGHNSGYLSPEQLHQLGERLAADPAPTLIFLHHHPVPVGSAWMDTMGVVNGADLLGLVAIHPQIKGMVFGHVHQAFASMRAGCRFLGAPSTCVQFLPGSKDFALDERPPGYRELLLEPDGRLETRVIRLDQYPESPLQRSGGY</sequence>
<dbReference type="SUPFAM" id="SSF56300">
    <property type="entry name" value="Metallo-dependent phosphatases"/>
    <property type="match status" value="1"/>
</dbReference>
<dbReference type="GO" id="GO:0004112">
    <property type="term" value="F:cyclic-nucleotide phosphodiesterase activity"/>
    <property type="evidence" value="ECO:0007669"/>
    <property type="project" value="InterPro"/>
</dbReference>
<keyword evidence="3" id="KW-0408">Iron</keyword>
<protein>
    <submittedName>
        <fullName evidence="6">Icc protein</fullName>
    </submittedName>
</protein>
<dbReference type="InterPro" id="IPR029052">
    <property type="entry name" value="Metallo-depent_PP-like"/>
</dbReference>
<dbReference type="EMBL" id="SMAO01000016">
    <property type="protein sequence ID" value="TCT17987.1"/>
    <property type="molecule type" value="Genomic_DNA"/>
</dbReference>
<evidence type="ECO:0000256" key="3">
    <source>
        <dbReference type="ARBA" id="ARBA00023004"/>
    </source>
</evidence>
<evidence type="ECO:0000313" key="6">
    <source>
        <dbReference type="EMBL" id="TCT17987.1"/>
    </source>
</evidence>
<keyword evidence="1" id="KW-0479">Metal-binding</keyword>
<organism evidence="6 7">
    <name type="scientific">Thiobaca trueperi</name>
    <dbReference type="NCBI Taxonomy" id="127458"/>
    <lineage>
        <taxon>Bacteria</taxon>
        <taxon>Pseudomonadati</taxon>
        <taxon>Pseudomonadota</taxon>
        <taxon>Gammaproteobacteria</taxon>
        <taxon>Chromatiales</taxon>
        <taxon>Chromatiaceae</taxon>
        <taxon>Thiobaca</taxon>
    </lineage>
</organism>
<evidence type="ECO:0000256" key="4">
    <source>
        <dbReference type="ARBA" id="ARBA00025742"/>
    </source>
</evidence>
<dbReference type="GO" id="GO:0046872">
    <property type="term" value="F:metal ion binding"/>
    <property type="evidence" value="ECO:0007669"/>
    <property type="project" value="UniProtKB-KW"/>
</dbReference>
<keyword evidence="2" id="KW-0378">Hydrolase</keyword>
<dbReference type="PANTHER" id="PTHR42988:SF2">
    <property type="entry name" value="CYCLIC NUCLEOTIDE PHOSPHODIESTERASE CBUA0032-RELATED"/>
    <property type="match status" value="1"/>
</dbReference>
<feature type="domain" description="Calcineurin-like phosphoesterase" evidence="5">
    <location>
        <begin position="48"/>
        <end position="236"/>
    </location>
</feature>
<dbReference type="InterPro" id="IPR004843">
    <property type="entry name" value="Calcineurin-like_PHP"/>
</dbReference>
<reference evidence="6 7" key="1">
    <citation type="submission" date="2019-03" db="EMBL/GenBank/DDBJ databases">
        <title>Genomic Encyclopedia of Type Strains, Phase IV (KMG-IV): sequencing the most valuable type-strain genomes for metagenomic binning, comparative biology and taxonomic classification.</title>
        <authorList>
            <person name="Goeker M."/>
        </authorList>
    </citation>
    <scope>NUCLEOTIDE SEQUENCE [LARGE SCALE GENOMIC DNA]</scope>
    <source>
        <strain evidence="6 7">DSM 13587</strain>
    </source>
</reference>
<dbReference type="PANTHER" id="PTHR42988">
    <property type="entry name" value="PHOSPHOHYDROLASE"/>
    <property type="match status" value="1"/>
</dbReference>
<dbReference type="Gene3D" id="3.60.21.10">
    <property type="match status" value="1"/>
</dbReference>
<dbReference type="InterPro" id="IPR050884">
    <property type="entry name" value="CNP_phosphodiesterase-III"/>
</dbReference>
<comment type="similarity">
    <text evidence="4">Belongs to the cyclic nucleotide phosphodiesterase class-III family.</text>
</comment>
<name>A0A4V2V0T0_9GAMM</name>
<evidence type="ECO:0000313" key="7">
    <source>
        <dbReference type="Proteomes" id="UP000295717"/>
    </source>
</evidence>
<evidence type="ECO:0000256" key="1">
    <source>
        <dbReference type="ARBA" id="ARBA00022723"/>
    </source>
</evidence>
<evidence type="ECO:0000259" key="5">
    <source>
        <dbReference type="Pfam" id="PF00149"/>
    </source>
</evidence>
<dbReference type="CDD" id="cd07402">
    <property type="entry name" value="MPP_GpdQ"/>
    <property type="match status" value="1"/>
</dbReference>
<dbReference type="AlphaFoldDB" id="A0A4V2V0T0"/>
<dbReference type="Proteomes" id="UP000295717">
    <property type="component" value="Unassembled WGS sequence"/>
</dbReference>
<proteinExistence type="inferred from homology"/>
<evidence type="ECO:0000256" key="2">
    <source>
        <dbReference type="ARBA" id="ARBA00022801"/>
    </source>
</evidence>
<dbReference type="Pfam" id="PF00149">
    <property type="entry name" value="Metallophos"/>
    <property type="match status" value="1"/>
</dbReference>
<keyword evidence="7" id="KW-1185">Reference proteome</keyword>
<comment type="caution">
    <text evidence="6">The sequence shown here is derived from an EMBL/GenBank/DDBJ whole genome shotgun (WGS) entry which is preliminary data.</text>
</comment>
<gene>
    <name evidence="6" type="ORF">EDC35_11625</name>
</gene>
<dbReference type="InterPro" id="IPR026575">
    <property type="entry name" value="GpdQ/CpdA-like"/>
</dbReference>
<accession>A0A4V2V0T0</accession>